<name>A0AAV8ZS12_9CUCU</name>
<evidence type="ECO:0000313" key="8">
    <source>
        <dbReference type="Proteomes" id="UP001162156"/>
    </source>
</evidence>
<dbReference type="GO" id="GO:0005737">
    <property type="term" value="C:cytoplasm"/>
    <property type="evidence" value="ECO:0007669"/>
    <property type="project" value="TreeGrafter"/>
</dbReference>
<protein>
    <recommendedName>
        <fullName evidence="6">SIAH-type domain-containing protein</fullName>
    </recommendedName>
</protein>
<dbReference type="GO" id="GO:0008270">
    <property type="term" value="F:zinc ion binding"/>
    <property type="evidence" value="ECO:0007669"/>
    <property type="project" value="UniProtKB-KW"/>
</dbReference>
<dbReference type="SUPFAM" id="SSF49599">
    <property type="entry name" value="TRAF domain-like"/>
    <property type="match status" value="1"/>
</dbReference>
<evidence type="ECO:0000313" key="7">
    <source>
        <dbReference type="EMBL" id="KAJ8968457.1"/>
    </source>
</evidence>
<dbReference type="Pfam" id="PF21361">
    <property type="entry name" value="Sina_ZnF"/>
    <property type="match status" value="1"/>
</dbReference>
<dbReference type="Proteomes" id="UP001162156">
    <property type="component" value="Unassembled WGS sequence"/>
</dbReference>
<dbReference type="PROSITE" id="PS51081">
    <property type="entry name" value="ZF_SIAH"/>
    <property type="match status" value="1"/>
</dbReference>
<keyword evidence="1" id="KW-0479">Metal-binding</keyword>
<proteinExistence type="predicted"/>
<organism evidence="7 8">
    <name type="scientific">Rhamnusium bicolor</name>
    <dbReference type="NCBI Taxonomy" id="1586634"/>
    <lineage>
        <taxon>Eukaryota</taxon>
        <taxon>Metazoa</taxon>
        <taxon>Ecdysozoa</taxon>
        <taxon>Arthropoda</taxon>
        <taxon>Hexapoda</taxon>
        <taxon>Insecta</taxon>
        <taxon>Pterygota</taxon>
        <taxon>Neoptera</taxon>
        <taxon>Endopterygota</taxon>
        <taxon>Coleoptera</taxon>
        <taxon>Polyphaga</taxon>
        <taxon>Cucujiformia</taxon>
        <taxon>Chrysomeloidea</taxon>
        <taxon>Cerambycidae</taxon>
        <taxon>Lepturinae</taxon>
        <taxon>Rhagiini</taxon>
        <taxon>Rhamnusium</taxon>
    </lineage>
</organism>
<dbReference type="InterPro" id="IPR004162">
    <property type="entry name" value="SINA-like_animal"/>
</dbReference>
<evidence type="ECO:0000256" key="1">
    <source>
        <dbReference type="ARBA" id="ARBA00022723"/>
    </source>
</evidence>
<sequence length="341" mass="40004">MIGADIKMSSLSEKITAFFQCTKCSCYMYPPIHQCTAGHCICPFCYKTLKVCQQCQAKKEETHSYILENIYDLLTFPCKFSIEGCKFSAKGAKVRIHENVCDYSIRFCPTHDRLTCTWQGMTKSMIDHCRVNHENQIYFQSQKKITINFASVSVNQGMLFFAAFNRLFRFYSEVNLRNDIIKFAVNYYGQPVKEETYTYEIRVLKYETNEELFIMRSICLYLTDDEAKFVRDNYVTANLSTLHQYCGDNEKLTYIINIIDNTKDKKQNAEENVINNKPTIHSAKYLANDDEDDDDDDDDDEDKQKSCNLLYVYIMLALLFIRMIFFVKQLFGYVFENIFDV</sequence>
<keyword evidence="3" id="KW-0862">Zinc</keyword>
<keyword evidence="5" id="KW-0472">Membrane</keyword>
<gene>
    <name evidence="7" type="ORF">NQ314_002291</name>
</gene>
<keyword evidence="2 4" id="KW-0863">Zinc-finger</keyword>
<evidence type="ECO:0000256" key="5">
    <source>
        <dbReference type="SAM" id="Phobius"/>
    </source>
</evidence>
<evidence type="ECO:0000256" key="4">
    <source>
        <dbReference type="PROSITE-ProRule" id="PRU00455"/>
    </source>
</evidence>
<evidence type="ECO:0000259" key="6">
    <source>
        <dbReference type="PROSITE" id="PS51081"/>
    </source>
</evidence>
<reference evidence="7" key="1">
    <citation type="journal article" date="2023" name="Insect Mol. Biol.">
        <title>Genome sequencing provides insights into the evolution of gene families encoding plant cell wall-degrading enzymes in longhorned beetles.</title>
        <authorList>
            <person name="Shin N.R."/>
            <person name="Okamura Y."/>
            <person name="Kirsch R."/>
            <person name="Pauchet Y."/>
        </authorList>
    </citation>
    <scope>NUCLEOTIDE SEQUENCE</scope>
    <source>
        <strain evidence="7">RBIC_L_NR</strain>
    </source>
</reference>
<comment type="caution">
    <text evidence="7">The sequence shown here is derived from an EMBL/GenBank/DDBJ whole genome shotgun (WGS) entry which is preliminary data.</text>
</comment>
<dbReference type="AlphaFoldDB" id="A0AAV8ZS12"/>
<dbReference type="Gene3D" id="3.30.40.10">
    <property type="entry name" value="Zinc/RING finger domain, C3HC4 (zinc finger)"/>
    <property type="match status" value="1"/>
</dbReference>
<feature type="domain" description="SIAH-type" evidence="6">
    <location>
        <begin position="73"/>
        <end position="134"/>
    </location>
</feature>
<dbReference type="InterPro" id="IPR013010">
    <property type="entry name" value="Znf_SIAH"/>
</dbReference>
<dbReference type="GO" id="GO:0061630">
    <property type="term" value="F:ubiquitin protein ligase activity"/>
    <property type="evidence" value="ECO:0007669"/>
    <property type="project" value="TreeGrafter"/>
</dbReference>
<keyword evidence="8" id="KW-1185">Reference proteome</keyword>
<dbReference type="GO" id="GO:0031624">
    <property type="term" value="F:ubiquitin conjugating enzyme binding"/>
    <property type="evidence" value="ECO:0007669"/>
    <property type="project" value="TreeGrafter"/>
</dbReference>
<accession>A0AAV8ZS12</accession>
<feature type="transmembrane region" description="Helical" evidence="5">
    <location>
        <begin position="309"/>
        <end position="327"/>
    </location>
</feature>
<dbReference type="EMBL" id="JANEYF010000700">
    <property type="protein sequence ID" value="KAJ8968457.1"/>
    <property type="molecule type" value="Genomic_DNA"/>
</dbReference>
<keyword evidence="5" id="KW-0812">Transmembrane</keyword>
<dbReference type="GO" id="GO:0043161">
    <property type="term" value="P:proteasome-mediated ubiquitin-dependent protein catabolic process"/>
    <property type="evidence" value="ECO:0007669"/>
    <property type="project" value="TreeGrafter"/>
</dbReference>
<keyword evidence="5" id="KW-1133">Transmembrane helix</keyword>
<dbReference type="InterPro" id="IPR013083">
    <property type="entry name" value="Znf_RING/FYVE/PHD"/>
</dbReference>
<dbReference type="PANTHER" id="PTHR45877:SF2">
    <property type="entry name" value="E3 UBIQUITIN-PROTEIN LIGASE SINA-RELATED"/>
    <property type="match status" value="1"/>
</dbReference>
<dbReference type="PANTHER" id="PTHR45877">
    <property type="entry name" value="E3 UBIQUITIN-PROTEIN LIGASE SIAH2"/>
    <property type="match status" value="1"/>
</dbReference>
<evidence type="ECO:0000256" key="3">
    <source>
        <dbReference type="ARBA" id="ARBA00022833"/>
    </source>
</evidence>
<evidence type="ECO:0000256" key="2">
    <source>
        <dbReference type="ARBA" id="ARBA00022771"/>
    </source>
</evidence>